<protein>
    <submittedName>
        <fullName evidence="1">Uncharacterized protein</fullName>
    </submittedName>
</protein>
<sequence length="102" mass="11703">MSSSPRGRWGGRGAGESARRWWSSFLAVAREGDWYSTMAVVLSKRALAEAVAEQFLVAAKVGNWYSSGRWLWRCQRGRLAVAAVLLKGCWHWQRRWRSWGTM</sequence>
<proteinExistence type="predicted"/>
<dbReference type="Proteomes" id="UP001420932">
    <property type="component" value="Unassembled WGS sequence"/>
</dbReference>
<organism evidence="1 2">
    <name type="scientific">Stephania yunnanensis</name>
    <dbReference type="NCBI Taxonomy" id="152371"/>
    <lineage>
        <taxon>Eukaryota</taxon>
        <taxon>Viridiplantae</taxon>
        <taxon>Streptophyta</taxon>
        <taxon>Embryophyta</taxon>
        <taxon>Tracheophyta</taxon>
        <taxon>Spermatophyta</taxon>
        <taxon>Magnoliopsida</taxon>
        <taxon>Ranunculales</taxon>
        <taxon>Menispermaceae</taxon>
        <taxon>Menispermoideae</taxon>
        <taxon>Cissampelideae</taxon>
        <taxon>Stephania</taxon>
    </lineage>
</organism>
<reference evidence="1 2" key="1">
    <citation type="submission" date="2024-01" db="EMBL/GenBank/DDBJ databases">
        <title>Genome assemblies of Stephania.</title>
        <authorList>
            <person name="Yang L."/>
        </authorList>
    </citation>
    <scope>NUCLEOTIDE SEQUENCE [LARGE SCALE GENOMIC DNA]</scope>
    <source>
        <strain evidence="1">YNDBR</strain>
        <tissue evidence="1">Leaf</tissue>
    </source>
</reference>
<dbReference type="AlphaFoldDB" id="A0AAP0E6F4"/>
<name>A0AAP0E6F4_9MAGN</name>
<comment type="caution">
    <text evidence="1">The sequence shown here is derived from an EMBL/GenBank/DDBJ whole genome shotgun (WGS) entry which is preliminary data.</text>
</comment>
<dbReference type="EMBL" id="JBBNAF010000013">
    <property type="protein sequence ID" value="KAK9087486.1"/>
    <property type="molecule type" value="Genomic_DNA"/>
</dbReference>
<evidence type="ECO:0000313" key="2">
    <source>
        <dbReference type="Proteomes" id="UP001420932"/>
    </source>
</evidence>
<accession>A0AAP0E6F4</accession>
<evidence type="ECO:0000313" key="1">
    <source>
        <dbReference type="EMBL" id="KAK9087486.1"/>
    </source>
</evidence>
<gene>
    <name evidence="1" type="ORF">Syun_029880</name>
</gene>
<keyword evidence="2" id="KW-1185">Reference proteome</keyword>